<evidence type="ECO:0000313" key="3">
    <source>
        <dbReference type="Proteomes" id="UP000824087"/>
    </source>
</evidence>
<dbReference type="Proteomes" id="UP000824087">
    <property type="component" value="Unassembled WGS sequence"/>
</dbReference>
<comment type="similarity">
    <text evidence="1">Belongs to the thymidylate synthase ThyX family.</text>
</comment>
<comment type="caution">
    <text evidence="2">The sequence shown here is derived from an EMBL/GenBank/DDBJ whole genome shotgun (WGS) entry which is preliminary data.</text>
</comment>
<dbReference type="NCBIfam" id="TIGR02170">
    <property type="entry name" value="thyX"/>
    <property type="match status" value="1"/>
</dbReference>
<dbReference type="GO" id="GO:0032259">
    <property type="term" value="P:methylation"/>
    <property type="evidence" value="ECO:0007669"/>
    <property type="project" value="UniProtKB-KW"/>
</dbReference>
<dbReference type="InterPro" id="IPR003669">
    <property type="entry name" value="Thymidylate_synthase_ThyX"/>
</dbReference>
<reference evidence="2" key="2">
    <citation type="journal article" date="2021" name="PeerJ">
        <title>Extensive microbial diversity within the chicken gut microbiome revealed by metagenomics and culture.</title>
        <authorList>
            <person name="Gilroy R."/>
            <person name="Ravi A."/>
            <person name="Getino M."/>
            <person name="Pursley I."/>
            <person name="Horton D.L."/>
            <person name="Alikhan N.F."/>
            <person name="Baker D."/>
            <person name="Gharbi K."/>
            <person name="Hall N."/>
            <person name="Watson M."/>
            <person name="Adriaenssens E.M."/>
            <person name="Foster-Nyarko E."/>
            <person name="Jarju S."/>
            <person name="Secka A."/>
            <person name="Antonio M."/>
            <person name="Oren A."/>
            <person name="Chaudhuri R.R."/>
            <person name="La Ragione R."/>
            <person name="Hildebrand F."/>
            <person name="Pallen M.J."/>
        </authorList>
    </citation>
    <scope>NUCLEOTIDE SEQUENCE</scope>
    <source>
        <strain evidence="2">CHK197-8231</strain>
    </source>
</reference>
<comment type="function">
    <text evidence="1">Catalyzes the reductive methylation of 2'-deoxyuridine-5'-monophosphate (dUMP) to 2'-deoxythymidine-5'-monophosphate (dTMP) while utilizing 5,10-methylenetetrahydrofolate (mTHF) as the methyl donor, and NADPH and FADH(2) as the reductant.</text>
</comment>
<reference evidence="2" key="1">
    <citation type="submission" date="2020-10" db="EMBL/GenBank/DDBJ databases">
        <authorList>
            <person name="Gilroy R."/>
        </authorList>
    </citation>
    <scope>NUCLEOTIDE SEQUENCE</scope>
    <source>
        <strain evidence="2">CHK197-8231</strain>
    </source>
</reference>
<keyword evidence="1 2" id="KW-0808">Transferase</keyword>
<feature type="binding site" evidence="1">
    <location>
        <begin position="76"/>
        <end position="79"/>
    </location>
    <ligand>
        <name>dUMP</name>
        <dbReference type="ChEBI" id="CHEBI:246422"/>
        <note>ligand shared between dimeric partners</note>
    </ligand>
</feature>
<feature type="binding site" evidence="1">
    <location>
        <position position="189"/>
    </location>
    <ligand>
        <name>FAD</name>
        <dbReference type="ChEBI" id="CHEBI:57692"/>
        <note>ligand shared between neighboring subunits</note>
    </ligand>
</feature>
<comment type="cofactor">
    <cofactor evidence="1">
        <name>FAD</name>
        <dbReference type="ChEBI" id="CHEBI:57692"/>
    </cofactor>
    <text evidence="1">Binds 4 FAD per tetramer. Each FAD binding site is formed by three monomers.</text>
</comment>
<dbReference type="Gene3D" id="3.30.1360.170">
    <property type="match status" value="1"/>
</dbReference>
<dbReference type="EMBL" id="DVML01000025">
    <property type="protein sequence ID" value="HIU22778.1"/>
    <property type="molecule type" value="Genomic_DNA"/>
</dbReference>
<dbReference type="EC" id="2.1.1.148" evidence="1"/>
<feature type="active site" description="Involved in ionization of N3 of dUMP, leading to its activation" evidence="1">
    <location>
        <position position="194"/>
    </location>
</feature>
<dbReference type="PANTHER" id="PTHR34934:SF1">
    <property type="entry name" value="FLAVIN-DEPENDENT THYMIDYLATE SYNTHASE"/>
    <property type="match status" value="1"/>
</dbReference>
<comment type="catalytic activity">
    <reaction evidence="1">
        <text>dUMP + (6R)-5,10-methylene-5,6,7,8-tetrahydrofolate + NADPH + H(+) = dTMP + (6S)-5,6,7,8-tetrahydrofolate + NADP(+)</text>
        <dbReference type="Rhea" id="RHEA:29043"/>
        <dbReference type="ChEBI" id="CHEBI:15378"/>
        <dbReference type="ChEBI" id="CHEBI:15636"/>
        <dbReference type="ChEBI" id="CHEBI:57453"/>
        <dbReference type="ChEBI" id="CHEBI:57783"/>
        <dbReference type="ChEBI" id="CHEBI:58349"/>
        <dbReference type="ChEBI" id="CHEBI:63528"/>
        <dbReference type="ChEBI" id="CHEBI:246422"/>
        <dbReference type="EC" id="2.1.1.148"/>
    </reaction>
</comment>
<dbReference type="GO" id="GO:0070402">
    <property type="term" value="F:NADPH binding"/>
    <property type="evidence" value="ECO:0007669"/>
    <property type="project" value="TreeGrafter"/>
</dbReference>
<dbReference type="GO" id="GO:0004799">
    <property type="term" value="F:thymidylate synthase activity"/>
    <property type="evidence" value="ECO:0007669"/>
    <property type="project" value="TreeGrafter"/>
</dbReference>
<dbReference type="HAMAP" id="MF_01408">
    <property type="entry name" value="ThyX"/>
    <property type="match status" value="1"/>
</dbReference>
<dbReference type="CDD" id="cd20175">
    <property type="entry name" value="ThyX"/>
    <property type="match status" value="1"/>
</dbReference>
<organism evidence="2 3">
    <name type="scientific">Candidatus Fimihabitans intestinipullorum</name>
    <dbReference type="NCBI Taxonomy" id="2840820"/>
    <lineage>
        <taxon>Bacteria</taxon>
        <taxon>Bacillati</taxon>
        <taxon>Mycoplasmatota</taxon>
        <taxon>Mycoplasmatota incertae sedis</taxon>
        <taxon>Candidatus Fimihabitans</taxon>
    </lineage>
</organism>
<keyword evidence="1" id="KW-0274">FAD</keyword>
<dbReference type="InterPro" id="IPR036098">
    <property type="entry name" value="Thymidylate_synthase_ThyX_sf"/>
</dbReference>
<dbReference type="SUPFAM" id="SSF69796">
    <property type="entry name" value="Thymidylate synthase-complementing protein Thy1"/>
    <property type="match status" value="1"/>
</dbReference>
<dbReference type="GO" id="GO:0006235">
    <property type="term" value="P:dTTP biosynthetic process"/>
    <property type="evidence" value="ECO:0007669"/>
    <property type="project" value="UniProtKB-UniRule"/>
</dbReference>
<comment type="pathway">
    <text evidence="1">Pyrimidine metabolism; dTTP biosynthesis.</text>
</comment>
<gene>
    <name evidence="1" type="primary">thyX</name>
    <name evidence="2" type="ORF">IAD49_04285</name>
</gene>
<feature type="binding site" description="in other chain" evidence="1">
    <location>
        <position position="167"/>
    </location>
    <ligand>
        <name>dUMP</name>
        <dbReference type="ChEBI" id="CHEBI:246422"/>
        <note>ligand shared between dimeric partners</note>
    </ligand>
</feature>
<dbReference type="GO" id="GO:0050660">
    <property type="term" value="F:flavin adenine dinucleotide binding"/>
    <property type="evidence" value="ECO:0007669"/>
    <property type="project" value="UniProtKB-UniRule"/>
</dbReference>
<protein>
    <recommendedName>
        <fullName evidence="1">Flavin-dependent thymidylate synthase</fullName>
        <shortName evidence="1">FDTS</shortName>
        <ecNumber evidence="1">2.1.1.148</ecNumber>
    </recommendedName>
    <alternativeName>
        <fullName evidence="1">FAD-dependent thymidylate synthase</fullName>
    </alternativeName>
    <alternativeName>
        <fullName evidence="1">Thymidylate synthase ThyX</fullName>
        <shortName evidence="1">TS</shortName>
        <shortName evidence="1">TSase</shortName>
    </alternativeName>
</protein>
<keyword evidence="1" id="KW-0545">Nucleotide biosynthesis</keyword>
<proteinExistence type="inferred from homology"/>
<feature type="binding site" evidence="1">
    <location>
        <position position="87"/>
    </location>
    <ligand>
        <name>FAD</name>
        <dbReference type="ChEBI" id="CHEBI:57692"/>
        <note>ligand shared between neighboring subunits</note>
    </ligand>
</feature>
<keyword evidence="1" id="KW-0521">NADP</keyword>
<keyword evidence="1 2" id="KW-0489">Methyltransferase</keyword>
<feature type="binding site" evidence="1">
    <location>
        <position position="55"/>
    </location>
    <ligand>
        <name>FAD</name>
        <dbReference type="ChEBI" id="CHEBI:57692"/>
        <note>ligand shared between neighboring subunits</note>
    </ligand>
</feature>
<name>A0A9D1L4B1_9BACT</name>
<feature type="binding site" evidence="1">
    <location>
        <begin position="183"/>
        <end position="185"/>
    </location>
    <ligand>
        <name>FAD</name>
        <dbReference type="ChEBI" id="CHEBI:57692"/>
        <note>ligand shared between neighboring subunits</note>
    </ligand>
</feature>
<feature type="binding site" evidence="1">
    <location>
        <begin position="79"/>
        <end position="81"/>
    </location>
    <ligand>
        <name>FAD</name>
        <dbReference type="ChEBI" id="CHEBI:57692"/>
        <note>ligand shared between neighboring subunits</note>
    </ligand>
</feature>
<dbReference type="PROSITE" id="PS51331">
    <property type="entry name" value="THYX"/>
    <property type="match status" value="1"/>
</dbReference>
<dbReference type="GO" id="GO:0006231">
    <property type="term" value="P:dTMP biosynthetic process"/>
    <property type="evidence" value="ECO:0007669"/>
    <property type="project" value="UniProtKB-UniRule"/>
</dbReference>
<comment type="subunit">
    <text evidence="1">Homotetramer.</text>
</comment>
<dbReference type="Pfam" id="PF02511">
    <property type="entry name" value="Thy1"/>
    <property type="match status" value="1"/>
</dbReference>
<dbReference type="PANTHER" id="PTHR34934">
    <property type="entry name" value="FLAVIN-DEPENDENT THYMIDYLATE SYNTHASE"/>
    <property type="match status" value="1"/>
</dbReference>
<feature type="binding site" description="in other chain" evidence="1">
    <location>
        <begin position="87"/>
        <end position="91"/>
    </location>
    <ligand>
        <name>dUMP</name>
        <dbReference type="ChEBI" id="CHEBI:246422"/>
        <note>ligand shared between dimeric partners</note>
    </ligand>
</feature>
<dbReference type="GO" id="GO:0050797">
    <property type="term" value="F:thymidylate synthase (FAD) activity"/>
    <property type="evidence" value="ECO:0007669"/>
    <property type="project" value="UniProtKB-UniRule"/>
</dbReference>
<evidence type="ECO:0000313" key="2">
    <source>
        <dbReference type="EMBL" id="HIU22778.1"/>
    </source>
</evidence>
<keyword evidence="1" id="KW-0285">Flavoprotein</keyword>
<dbReference type="AlphaFoldDB" id="A0A9D1L4B1"/>
<evidence type="ECO:0000256" key="1">
    <source>
        <dbReference type="HAMAP-Rule" id="MF_01408"/>
    </source>
</evidence>
<accession>A0A9D1L4B1</accession>
<feature type="binding site" evidence="1">
    <location>
        <position position="194"/>
    </location>
    <ligand>
        <name>dUMP</name>
        <dbReference type="ChEBI" id="CHEBI:246422"/>
        <note>ligand shared between dimeric partners</note>
    </ligand>
</feature>
<sequence>MGYTQTVNHQGPDAIVAAAGKLCYSKVGSDTILDSLSETDITKFVSNLARMGHESPFEHASFNFYIEGISRACSHQIVRHRIASYSQQSQRYVDLNETFRVIIPPAIQENEKATELYLDSIEKDYNAYIDITEALLEDYVKKALAEGKTLTSREKNQLKKKALEDARFALPNACETKIMMTMNARSLFNFFKERLCTRAQWEIREVANQMLDQVLEVAPNIFMNAGAPCVFGKCPEGKMSCGHPQEMKEKQKTIHKQMELLQK</sequence>